<reference evidence="2" key="1">
    <citation type="submission" date="2016-09" db="EMBL/GenBank/DDBJ databases">
        <authorList>
            <person name="Guldener U."/>
        </authorList>
    </citation>
    <scope>NUCLEOTIDE SEQUENCE [LARGE SCALE GENOMIC DNA]</scope>
    <source>
        <strain evidence="2">V64-1</strain>
    </source>
</reference>
<gene>
    <name evidence="1" type="ORF">FRV6_08853</name>
</gene>
<dbReference type="Proteomes" id="UP000219369">
    <property type="component" value="Unassembled WGS sequence"/>
</dbReference>
<organism evidence="1 2">
    <name type="scientific">Fusarium oxysporum</name>
    <name type="common">Fusarium vascular wilt</name>
    <dbReference type="NCBI Taxonomy" id="5507"/>
    <lineage>
        <taxon>Eukaryota</taxon>
        <taxon>Fungi</taxon>
        <taxon>Dikarya</taxon>
        <taxon>Ascomycota</taxon>
        <taxon>Pezizomycotina</taxon>
        <taxon>Sordariomycetes</taxon>
        <taxon>Hypocreomycetidae</taxon>
        <taxon>Hypocreales</taxon>
        <taxon>Nectriaceae</taxon>
        <taxon>Fusarium</taxon>
        <taxon>Fusarium oxysporum species complex</taxon>
    </lineage>
</organism>
<dbReference type="AlphaFoldDB" id="A0A2H3TNA4"/>
<dbReference type="EMBL" id="FMJY01000005">
    <property type="protein sequence ID" value="SCO84726.1"/>
    <property type="molecule type" value="Genomic_DNA"/>
</dbReference>
<sequence length="84" mass="9149">MANPANSEKHIFDVTLGSIAGRIMDSSNRCGLWWVATTKPTAAGSLLPTSLATVFDIFWYPSCHPELMATYAFAKSLTFFGGRC</sequence>
<name>A0A2H3TNA4_FUSOX</name>
<evidence type="ECO:0000313" key="2">
    <source>
        <dbReference type="Proteomes" id="UP000219369"/>
    </source>
</evidence>
<evidence type="ECO:0000313" key="1">
    <source>
        <dbReference type="EMBL" id="SCO84726.1"/>
    </source>
</evidence>
<proteinExistence type="predicted"/>
<accession>A0A2H3TNA4</accession>
<protein>
    <submittedName>
        <fullName evidence="1">Uncharacterized protein</fullName>
    </submittedName>
</protein>